<sequence>MAPSPPLPPLPPPNSTSPKGPSSPTSSPPYRVHLSLSPSSTGCTTYGGLDFVQGTSTNKCASYSGFQIQSNTENSQLGAQLVVNFEGGFYVCSGNTVAYKVNPGDGPSGCTPVSLYTVPVI</sequence>
<accession>A0A0C9XJN0</accession>
<name>A0A0C9XJN0_9AGAR</name>
<dbReference type="Proteomes" id="UP000054477">
    <property type="component" value="Unassembled WGS sequence"/>
</dbReference>
<dbReference type="EMBL" id="KN838683">
    <property type="protein sequence ID" value="KIJ97811.1"/>
    <property type="molecule type" value="Genomic_DNA"/>
</dbReference>
<evidence type="ECO:0000256" key="1">
    <source>
        <dbReference type="SAM" id="MobiDB-lite"/>
    </source>
</evidence>
<protein>
    <submittedName>
        <fullName evidence="2">Uncharacterized protein</fullName>
    </submittedName>
</protein>
<gene>
    <name evidence="2" type="ORF">K443DRAFT_681251</name>
</gene>
<dbReference type="HOGENOM" id="CLU_2038437_0_0_1"/>
<reference evidence="3" key="2">
    <citation type="submission" date="2015-01" db="EMBL/GenBank/DDBJ databases">
        <title>Evolutionary Origins and Diversification of the Mycorrhizal Mutualists.</title>
        <authorList>
            <consortium name="DOE Joint Genome Institute"/>
            <consortium name="Mycorrhizal Genomics Consortium"/>
            <person name="Kohler A."/>
            <person name="Kuo A."/>
            <person name="Nagy L.G."/>
            <person name="Floudas D."/>
            <person name="Copeland A."/>
            <person name="Barry K.W."/>
            <person name="Cichocki N."/>
            <person name="Veneault-Fourrey C."/>
            <person name="LaButti K."/>
            <person name="Lindquist E.A."/>
            <person name="Lipzen A."/>
            <person name="Lundell T."/>
            <person name="Morin E."/>
            <person name="Murat C."/>
            <person name="Riley R."/>
            <person name="Ohm R."/>
            <person name="Sun H."/>
            <person name="Tunlid A."/>
            <person name="Henrissat B."/>
            <person name="Grigoriev I.V."/>
            <person name="Hibbett D.S."/>
            <person name="Martin F."/>
        </authorList>
    </citation>
    <scope>NUCLEOTIDE SEQUENCE [LARGE SCALE GENOMIC DNA]</scope>
    <source>
        <strain evidence="3">LaAM-08-1</strain>
    </source>
</reference>
<feature type="region of interest" description="Disordered" evidence="1">
    <location>
        <begin position="1"/>
        <end position="34"/>
    </location>
</feature>
<keyword evidence="3" id="KW-1185">Reference proteome</keyword>
<evidence type="ECO:0000313" key="2">
    <source>
        <dbReference type="EMBL" id="KIJ97811.1"/>
    </source>
</evidence>
<evidence type="ECO:0000313" key="3">
    <source>
        <dbReference type="Proteomes" id="UP000054477"/>
    </source>
</evidence>
<organism evidence="2 3">
    <name type="scientific">Laccaria amethystina LaAM-08-1</name>
    <dbReference type="NCBI Taxonomy" id="1095629"/>
    <lineage>
        <taxon>Eukaryota</taxon>
        <taxon>Fungi</taxon>
        <taxon>Dikarya</taxon>
        <taxon>Basidiomycota</taxon>
        <taxon>Agaricomycotina</taxon>
        <taxon>Agaricomycetes</taxon>
        <taxon>Agaricomycetidae</taxon>
        <taxon>Agaricales</taxon>
        <taxon>Agaricineae</taxon>
        <taxon>Hydnangiaceae</taxon>
        <taxon>Laccaria</taxon>
    </lineage>
</organism>
<feature type="compositionally biased region" description="Pro residues" evidence="1">
    <location>
        <begin position="1"/>
        <end position="15"/>
    </location>
</feature>
<dbReference type="OrthoDB" id="2818001at2759"/>
<reference evidence="2 3" key="1">
    <citation type="submission" date="2014-04" db="EMBL/GenBank/DDBJ databases">
        <authorList>
            <consortium name="DOE Joint Genome Institute"/>
            <person name="Kuo A."/>
            <person name="Kohler A."/>
            <person name="Nagy L.G."/>
            <person name="Floudas D."/>
            <person name="Copeland A."/>
            <person name="Barry K.W."/>
            <person name="Cichocki N."/>
            <person name="Veneault-Fourrey C."/>
            <person name="LaButti K."/>
            <person name="Lindquist E.A."/>
            <person name="Lipzen A."/>
            <person name="Lundell T."/>
            <person name="Morin E."/>
            <person name="Murat C."/>
            <person name="Sun H."/>
            <person name="Tunlid A."/>
            <person name="Henrissat B."/>
            <person name="Grigoriev I.V."/>
            <person name="Hibbett D.S."/>
            <person name="Martin F."/>
            <person name="Nordberg H.P."/>
            <person name="Cantor M.N."/>
            <person name="Hua S.X."/>
        </authorList>
    </citation>
    <scope>NUCLEOTIDE SEQUENCE [LARGE SCALE GENOMIC DNA]</scope>
    <source>
        <strain evidence="2 3">LaAM-08-1</strain>
    </source>
</reference>
<feature type="compositionally biased region" description="Low complexity" evidence="1">
    <location>
        <begin position="16"/>
        <end position="29"/>
    </location>
</feature>
<dbReference type="AlphaFoldDB" id="A0A0C9XJN0"/>
<proteinExistence type="predicted"/>